<protein>
    <submittedName>
        <fullName evidence="2">Uncharacterized protein</fullName>
    </submittedName>
</protein>
<evidence type="ECO:0000313" key="2">
    <source>
        <dbReference type="EMBL" id="PKK62036.1"/>
    </source>
</evidence>
<comment type="caution">
    <text evidence="2">The sequence shown here is derived from an EMBL/GenBank/DDBJ whole genome shotgun (WGS) entry which is preliminary data.</text>
</comment>
<feature type="region of interest" description="Disordered" evidence="1">
    <location>
        <begin position="30"/>
        <end position="54"/>
    </location>
</feature>
<reference evidence="2 3" key="1">
    <citation type="submission" date="2016-04" db="EMBL/GenBank/DDBJ databases">
        <title>Genome analyses suggest a sexual origin of heterokaryosis in a supposedly ancient asexual fungus.</title>
        <authorList>
            <person name="Ropars J."/>
            <person name="Sedzielewska K."/>
            <person name="Noel J."/>
            <person name="Charron P."/>
            <person name="Farinelli L."/>
            <person name="Marton T."/>
            <person name="Kruger M."/>
            <person name="Pelin A."/>
            <person name="Brachmann A."/>
            <person name="Corradi N."/>
        </authorList>
    </citation>
    <scope>NUCLEOTIDE SEQUENCE [LARGE SCALE GENOMIC DNA]</scope>
    <source>
        <strain evidence="2 3">C2</strain>
    </source>
</reference>
<evidence type="ECO:0000313" key="3">
    <source>
        <dbReference type="Proteomes" id="UP000233469"/>
    </source>
</evidence>
<accession>A0A2N1MKA8</accession>
<proteinExistence type="predicted"/>
<evidence type="ECO:0000256" key="1">
    <source>
        <dbReference type="SAM" id="MobiDB-lite"/>
    </source>
</evidence>
<organism evidence="2 3">
    <name type="scientific">Rhizophagus irregularis</name>
    <dbReference type="NCBI Taxonomy" id="588596"/>
    <lineage>
        <taxon>Eukaryota</taxon>
        <taxon>Fungi</taxon>
        <taxon>Fungi incertae sedis</taxon>
        <taxon>Mucoromycota</taxon>
        <taxon>Glomeromycotina</taxon>
        <taxon>Glomeromycetes</taxon>
        <taxon>Glomerales</taxon>
        <taxon>Glomeraceae</taxon>
        <taxon>Rhizophagus</taxon>
    </lineage>
</organism>
<sequence length="127" mass="14653">MKHFLSQFGSFSSTVQTFITLNLNKEAPQWFHGTGSREEGEGTSQDDDVGKEMQKREYSLSMAINIEQLTENGDIGWSTLYDRFIEEINKDPSDLLGPAIDNEEEIAEEDELMEEENDNDQDEYRFD</sequence>
<gene>
    <name evidence="2" type="ORF">RhiirC2_790962</name>
</gene>
<feature type="region of interest" description="Disordered" evidence="1">
    <location>
        <begin position="92"/>
        <end position="127"/>
    </location>
</feature>
<dbReference type="Proteomes" id="UP000233469">
    <property type="component" value="Unassembled WGS sequence"/>
</dbReference>
<reference evidence="2 3" key="2">
    <citation type="submission" date="2017-10" db="EMBL/GenBank/DDBJ databases">
        <title>Extensive intraspecific genome diversity in a model arbuscular mycorrhizal fungus.</title>
        <authorList>
            <person name="Chen E.C.H."/>
            <person name="Morin E."/>
            <person name="Baudet D."/>
            <person name="Noel J."/>
            <person name="Ndikumana S."/>
            <person name="Charron P."/>
            <person name="St-Onge C."/>
            <person name="Giorgi J."/>
            <person name="Grigoriev I.V."/>
            <person name="Roux C."/>
            <person name="Martin F.M."/>
            <person name="Corradi N."/>
        </authorList>
    </citation>
    <scope>NUCLEOTIDE SEQUENCE [LARGE SCALE GENOMIC DNA]</scope>
    <source>
        <strain evidence="2 3">C2</strain>
    </source>
</reference>
<dbReference type="EMBL" id="LLXL01002040">
    <property type="protein sequence ID" value="PKK62036.1"/>
    <property type="molecule type" value="Genomic_DNA"/>
</dbReference>
<feature type="compositionally biased region" description="Acidic residues" evidence="1">
    <location>
        <begin position="101"/>
        <end position="121"/>
    </location>
</feature>
<dbReference type="AlphaFoldDB" id="A0A2N1MKA8"/>
<name>A0A2N1MKA8_9GLOM</name>